<reference evidence="3" key="2">
    <citation type="journal article" date="2021" name="Data Brief">
        <title>Draft genome sequence data of the facultative, thermophilic, xylanolytic bacterium Paenibacillus sp. strain DA-C8.</title>
        <authorList>
            <person name="Chhe C."/>
            <person name="Uke A."/>
            <person name="Baramee S."/>
            <person name="Ungkulpasvich U."/>
            <person name="Tachaapaikoon C."/>
            <person name="Pason P."/>
            <person name="Waeonukul R."/>
            <person name="Ratanakhanokchai K."/>
            <person name="Kosugi A."/>
        </authorList>
    </citation>
    <scope>NUCLEOTIDE SEQUENCE</scope>
    <source>
        <strain evidence="3">DA-C8</strain>
    </source>
</reference>
<name>A0A916QD84_9BACL</name>
<dbReference type="Proteomes" id="UP000654993">
    <property type="component" value="Unassembled WGS sequence"/>
</dbReference>
<dbReference type="AlphaFoldDB" id="A0A916QD84"/>
<evidence type="ECO:0000256" key="2">
    <source>
        <dbReference type="HAMAP-Rule" id="MF_00489"/>
    </source>
</evidence>
<dbReference type="HAMAP" id="MF_00489">
    <property type="entry name" value="UPF0178"/>
    <property type="match status" value="1"/>
</dbReference>
<dbReference type="PANTHER" id="PTHR35146">
    <property type="entry name" value="UPF0178 PROTEIN YAII"/>
    <property type="match status" value="1"/>
</dbReference>
<protein>
    <recommendedName>
        <fullName evidence="2">UPF0178 protein PRECH8_07200</fullName>
    </recommendedName>
</protein>
<dbReference type="EMBL" id="BMAQ01000005">
    <property type="protein sequence ID" value="GFR37424.1"/>
    <property type="molecule type" value="Genomic_DNA"/>
</dbReference>
<keyword evidence="4" id="KW-1185">Reference proteome</keyword>
<evidence type="ECO:0000313" key="3">
    <source>
        <dbReference type="EMBL" id="GFR37424.1"/>
    </source>
</evidence>
<dbReference type="Pfam" id="PF02639">
    <property type="entry name" value="DUF188"/>
    <property type="match status" value="1"/>
</dbReference>
<comment type="similarity">
    <text evidence="1 2">Belongs to the UPF0178 family.</text>
</comment>
<gene>
    <name evidence="3" type="primary">yqxD</name>
    <name evidence="3" type="ORF">PRECH8_07200</name>
</gene>
<accession>A0A916QD84</accession>
<reference evidence="3" key="1">
    <citation type="submission" date="2020-08" db="EMBL/GenBank/DDBJ databases">
        <authorList>
            <person name="Uke A."/>
            <person name="Chhe C."/>
            <person name="Baramee S."/>
            <person name="Kosugi A."/>
        </authorList>
    </citation>
    <scope>NUCLEOTIDE SEQUENCE</scope>
    <source>
        <strain evidence="3">DA-C8</strain>
    </source>
</reference>
<comment type="caution">
    <text evidence="3">The sequence shown here is derived from an EMBL/GenBank/DDBJ whole genome shotgun (WGS) entry which is preliminary data.</text>
</comment>
<evidence type="ECO:0000256" key="1">
    <source>
        <dbReference type="ARBA" id="ARBA00008522"/>
    </source>
</evidence>
<sequence>MVLIKCRKPCIIVDADACPVKQEIIACASRFGVQVMMVASYAHRIAPTEGVQIIQVDASDQAADLYIANHMMRGDIIITQDFGVAALALAKGAIALSFRGQQYTEDNIDYLLASRHELSRARRGGARTKGPRAMSAQDREIFLHHLTKILQEQQENRPC</sequence>
<dbReference type="PANTHER" id="PTHR35146:SF1">
    <property type="entry name" value="UPF0178 PROTEIN YAII"/>
    <property type="match status" value="1"/>
</dbReference>
<proteinExistence type="inferred from homology"/>
<evidence type="ECO:0000313" key="4">
    <source>
        <dbReference type="Proteomes" id="UP000654993"/>
    </source>
</evidence>
<dbReference type="NCBIfam" id="NF001095">
    <property type="entry name" value="PRK00124.1"/>
    <property type="match status" value="1"/>
</dbReference>
<dbReference type="InterPro" id="IPR003791">
    <property type="entry name" value="UPF0178"/>
</dbReference>
<organism evidence="3 4">
    <name type="scientific">Insulibacter thermoxylanivorax</name>
    <dbReference type="NCBI Taxonomy" id="2749268"/>
    <lineage>
        <taxon>Bacteria</taxon>
        <taxon>Bacillati</taxon>
        <taxon>Bacillota</taxon>
        <taxon>Bacilli</taxon>
        <taxon>Bacillales</taxon>
        <taxon>Paenibacillaceae</taxon>
        <taxon>Insulibacter</taxon>
    </lineage>
</organism>